<evidence type="ECO:0000256" key="3">
    <source>
        <dbReference type="ARBA" id="ARBA00004669"/>
    </source>
</evidence>
<comment type="pathway">
    <text evidence="3 15">Purine metabolism; IMP biosynthesis via salvage pathway; IMP from hypoxanthine: step 1/1.</text>
</comment>
<evidence type="ECO:0000256" key="2">
    <source>
        <dbReference type="ARBA" id="ARBA00004496"/>
    </source>
</evidence>
<comment type="similarity">
    <text evidence="4 15">Belongs to the purine/pyrimidine phosphoribosyltransferase family.</text>
</comment>
<dbReference type="GO" id="GO:0005829">
    <property type="term" value="C:cytosol"/>
    <property type="evidence" value="ECO:0007669"/>
    <property type="project" value="TreeGrafter"/>
</dbReference>
<evidence type="ECO:0000256" key="8">
    <source>
        <dbReference type="ARBA" id="ARBA00022679"/>
    </source>
</evidence>
<dbReference type="Pfam" id="PF00156">
    <property type="entry name" value="Pribosyltran"/>
    <property type="match status" value="1"/>
</dbReference>
<dbReference type="FunFam" id="3.40.50.2020:FF:000006">
    <property type="entry name" value="Hypoxanthine phosphoribosyltransferase"/>
    <property type="match status" value="1"/>
</dbReference>
<evidence type="ECO:0000256" key="13">
    <source>
        <dbReference type="ARBA" id="ARBA00048811"/>
    </source>
</evidence>
<dbReference type="GO" id="GO:0000287">
    <property type="term" value="F:magnesium ion binding"/>
    <property type="evidence" value="ECO:0007669"/>
    <property type="project" value="TreeGrafter"/>
</dbReference>
<dbReference type="GO" id="GO:0006178">
    <property type="term" value="P:guanine salvage"/>
    <property type="evidence" value="ECO:0007669"/>
    <property type="project" value="TreeGrafter"/>
</dbReference>
<keyword evidence="8 15" id="KW-0808">Transferase</keyword>
<comment type="cofactor">
    <cofactor evidence="1 15">
        <name>Mg(2+)</name>
        <dbReference type="ChEBI" id="CHEBI:18420"/>
    </cofactor>
</comment>
<organism evidence="17 18">
    <name type="scientific">Candidatus Nitrobium versatile</name>
    <dbReference type="NCBI Taxonomy" id="2884831"/>
    <lineage>
        <taxon>Bacteria</taxon>
        <taxon>Pseudomonadati</taxon>
        <taxon>Nitrospirota</taxon>
        <taxon>Nitrospiria</taxon>
        <taxon>Nitrospirales</taxon>
        <taxon>Nitrospiraceae</taxon>
        <taxon>Candidatus Nitrobium</taxon>
    </lineage>
</organism>
<dbReference type="InterPro" id="IPR029057">
    <property type="entry name" value="PRTase-like"/>
</dbReference>
<evidence type="ECO:0000256" key="5">
    <source>
        <dbReference type="ARBA" id="ARBA00011895"/>
    </source>
</evidence>
<proteinExistence type="inferred from homology"/>
<keyword evidence="7 15" id="KW-0328">Glycosyltransferase</keyword>
<evidence type="ECO:0000256" key="15">
    <source>
        <dbReference type="RuleBase" id="RU364099"/>
    </source>
</evidence>
<evidence type="ECO:0000256" key="1">
    <source>
        <dbReference type="ARBA" id="ARBA00001946"/>
    </source>
</evidence>
<comment type="catalytic activity">
    <reaction evidence="13">
        <text>GMP + diphosphate = guanine + 5-phospho-alpha-D-ribose 1-diphosphate</text>
        <dbReference type="Rhea" id="RHEA:25424"/>
        <dbReference type="ChEBI" id="CHEBI:16235"/>
        <dbReference type="ChEBI" id="CHEBI:33019"/>
        <dbReference type="ChEBI" id="CHEBI:58017"/>
        <dbReference type="ChEBI" id="CHEBI:58115"/>
        <dbReference type="EC" id="2.4.2.8"/>
    </reaction>
    <physiologicalReaction direction="right-to-left" evidence="13">
        <dbReference type="Rhea" id="RHEA:25426"/>
    </physiologicalReaction>
</comment>
<evidence type="ECO:0000313" key="17">
    <source>
        <dbReference type="EMBL" id="MBZ0155744.1"/>
    </source>
</evidence>
<reference evidence="17" key="1">
    <citation type="journal article" date="2021" name="bioRxiv">
        <title>Unraveling nitrogen, sulfur and carbon metabolic pathways and microbial community transcriptional responses to substrate deprivation and toxicity stresses in a bioreactor mimicking anoxic brackish coastal sediment conditions.</title>
        <authorList>
            <person name="Martins P.D."/>
            <person name="Echeveste M.J."/>
            <person name="Arshad A."/>
            <person name="Kurth J."/>
            <person name="Ouboter H."/>
            <person name="Jetten M.S.M."/>
            <person name="Welte C.U."/>
        </authorList>
    </citation>
    <scope>NUCLEOTIDE SEQUENCE</scope>
    <source>
        <strain evidence="17">MAG_39</strain>
    </source>
</reference>
<dbReference type="EMBL" id="JAIOIV010000043">
    <property type="protein sequence ID" value="MBZ0155744.1"/>
    <property type="molecule type" value="Genomic_DNA"/>
</dbReference>
<evidence type="ECO:0000256" key="4">
    <source>
        <dbReference type="ARBA" id="ARBA00008391"/>
    </source>
</evidence>
<dbReference type="PANTHER" id="PTHR43340">
    <property type="entry name" value="HYPOXANTHINE-GUANINE PHOSPHORIBOSYLTRANSFERASE"/>
    <property type="match status" value="1"/>
</dbReference>
<accession>A0A953J9U6</accession>
<gene>
    <name evidence="17" type="primary">hpt</name>
    <name evidence="17" type="ORF">K8I29_05945</name>
</gene>
<dbReference type="CDD" id="cd06223">
    <property type="entry name" value="PRTases_typeI"/>
    <property type="match status" value="1"/>
</dbReference>
<dbReference type="AlphaFoldDB" id="A0A953J9U6"/>
<dbReference type="InterPro" id="IPR000836">
    <property type="entry name" value="PRTase_dom"/>
</dbReference>
<dbReference type="GO" id="GO:0032263">
    <property type="term" value="P:GMP salvage"/>
    <property type="evidence" value="ECO:0007669"/>
    <property type="project" value="TreeGrafter"/>
</dbReference>
<dbReference type="InterPro" id="IPR005904">
    <property type="entry name" value="Hxn_phspho_trans"/>
</dbReference>
<evidence type="ECO:0000256" key="6">
    <source>
        <dbReference type="ARBA" id="ARBA00022490"/>
    </source>
</evidence>
<evidence type="ECO:0000256" key="12">
    <source>
        <dbReference type="ARBA" id="ARBA00022842"/>
    </source>
</evidence>
<dbReference type="GO" id="GO:0000166">
    <property type="term" value="F:nucleotide binding"/>
    <property type="evidence" value="ECO:0007669"/>
    <property type="project" value="UniProtKB-KW"/>
</dbReference>
<comment type="subcellular location">
    <subcellularLocation>
        <location evidence="2 15">Cytoplasm</location>
    </subcellularLocation>
</comment>
<dbReference type="GO" id="GO:0032264">
    <property type="term" value="P:IMP salvage"/>
    <property type="evidence" value="ECO:0007669"/>
    <property type="project" value="TreeGrafter"/>
</dbReference>
<evidence type="ECO:0000256" key="14">
    <source>
        <dbReference type="ARBA" id="ARBA00049402"/>
    </source>
</evidence>
<comment type="caution">
    <text evidence="17">The sequence shown here is derived from an EMBL/GenBank/DDBJ whole genome shotgun (WGS) entry which is preliminary data.</text>
</comment>
<evidence type="ECO:0000313" key="18">
    <source>
        <dbReference type="Proteomes" id="UP000705867"/>
    </source>
</evidence>
<dbReference type="Proteomes" id="UP000705867">
    <property type="component" value="Unassembled WGS sequence"/>
</dbReference>
<keyword evidence="6 15" id="KW-0963">Cytoplasm</keyword>
<evidence type="ECO:0000256" key="10">
    <source>
        <dbReference type="ARBA" id="ARBA00022726"/>
    </source>
</evidence>
<dbReference type="SUPFAM" id="SSF53271">
    <property type="entry name" value="PRTase-like"/>
    <property type="match status" value="1"/>
</dbReference>
<dbReference type="NCBIfam" id="TIGR01203">
    <property type="entry name" value="HGPRTase"/>
    <property type="match status" value="1"/>
</dbReference>
<evidence type="ECO:0000256" key="9">
    <source>
        <dbReference type="ARBA" id="ARBA00022723"/>
    </source>
</evidence>
<reference evidence="17" key="2">
    <citation type="submission" date="2021-08" db="EMBL/GenBank/DDBJ databases">
        <authorList>
            <person name="Dalcin Martins P."/>
        </authorList>
    </citation>
    <scope>NUCLEOTIDE SEQUENCE</scope>
    <source>
        <strain evidence="17">MAG_39</strain>
    </source>
</reference>
<evidence type="ECO:0000259" key="16">
    <source>
        <dbReference type="Pfam" id="PF00156"/>
    </source>
</evidence>
<feature type="domain" description="Phosphoribosyltransferase" evidence="16">
    <location>
        <begin position="10"/>
        <end position="156"/>
    </location>
</feature>
<keyword evidence="12 15" id="KW-0460">Magnesium</keyword>
<comment type="catalytic activity">
    <reaction evidence="14">
        <text>IMP + diphosphate = hypoxanthine + 5-phospho-alpha-D-ribose 1-diphosphate</text>
        <dbReference type="Rhea" id="RHEA:17973"/>
        <dbReference type="ChEBI" id="CHEBI:17368"/>
        <dbReference type="ChEBI" id="CHEBI:33019"/>
        <dbReference type="ChEBI" id="CHEBI:58017"/>
        <dbReference type="ChEBI" id="CHEBI:58053"/>
        <dbReference type="EC" id="2.4.2.8"/>
    </reaction>
    <physiologicalReaction direction="right-to-left" evidence="14">
        <dbReference type="Rhea" id="RHEA:17975"/>
    </physiologicalReaction>
</comment>
<dbReference type="GO" id="GO:0046100">
    <property type="term" value="P:hypoxanthine metabolic process"/>
    <property type="evidence" value="ECO:0007669"/>
    <property type="project" value="TreeGrafter"/>
</dbReference>
<name>A0A953J9U6_9BACT</name>
<dbReference type="PANTHER" id="PTHR43340:SF1">
    <property type="entry name" value="HYPOXANTHINE PHOSPHORIBOSYLTRANSFERASE"/>
    <property type="match status" value="1"/>
</dbReference>
<keyword evidence="9 15" id="KW-0479">Metal-binding</keyword>
<evidence type="ECO:0000256" key="11">
    <source>
        <dbReference type="ARBA" id="ARBA00022741"/>
    </source>
</evidence>
<dbReference type="GO" id="GO:0006166">
    <property type="term" value="P:purine ribonucleoside salvage"/>
    <property type="evidence" value="ECO:0007669"/>
    <property type="project" value="UniProtKB-KW"/>
</dbReference>
<keyword evidence="11 15" id="KW-0547">Nucleotide-binding</keyword>
<dbReference type="Gene3D" id="3.40.50.2020">
    <property type="match status" value="1"/>
</dbReference>
<dbReference type="EC" id="2.4.2.8" evidence="5 15"/>
<evidence type="ECO:0000256" key="7">
    <source>
        <dbReference type="ARBA" id="ARBA00022676"/>
    </source>
</evidence>
<sequence>MIIGKPFLSAEQIRDRIAELAGQISHDYLGKEVLAVGILKGSFMFFADLIRALRIPVSVDFVVASSYVKTSSSGEVKIYYDIREEIAGRDVLLIDDIIDTGISINFIRERILSKGPSSLKLCMFLDKRERRLVEVPVEYVGFEIPNQFLVGYGLDYDNKYRNLPYLALFKKET</sequence>
<dbReference type="InterPro" id="IPR050408">
    <property type="entry name" value="HGPRT"/>
</dbReference>
<dbReference type="GO" id="GO:0004422">
    <property type="term" value="F:hypoxanthine phosphoribosyltransferase activity"/>
    <property type="evidence" value="ECO:0007669"/>
    <property type="project" value="InterPro"/>
</dbReference>
<dbReference type="GO" id="GO:0052657">
    <property type="term" value="F:guanine phosphoribosyltransferase activity"/>
    <property type="evidence" value="ECO:0007669"/>
    <property type="project" value="UniProtKB-ARBA"/>
</dbReference>
<protein>
    <recommendedName>
        <fullName evidence="5 15">Hypoxanthine phosphoribosyltransferase</fullName>
        <ecNumber evidence="5 15">2.4.2.8</ecNumber>
    </recommendedName>
</protein>
<keyword evidence="10 15" id="KW-0660">Purine salvage</keyword>